<dbReference type="EMBL" id="KV749919">
    <property type="protein sequence ID" value="OCL07201.1"/>
    <property type="molecule type" value="Genomic_DNA"/>
</dbReference>
<dbReference type="AlphaFoldDB" id="A0A8E2EYG3"/>
<sequence>MVHGALVSVSNFGSNPTSLQMNIYVPTKLATKPAVILAWHGCSGSGPMYASMTNYTSNGLQPFGLVRFMPHSAHDNNCWDVASNKTLTHEGGGDSNGLANMIRYTISKYEADPEKLFVTGSSSGAMMTNVLCAIYPDLFTARSGYSGVAAGCLAGSPGSSPASADPACANGQHIKTQQQWVSQVKAMYPSYNETYPRMQVWHGTADTLIHYLNLGEEIKEWSGLLDVTWSKNNTHTPQSAYTQMVYGDGTKFVAYSAVGVGHTVPVHEDVDLKWFGIQ</sequence>
<evidence type="ECO:0000256" key="8">
    <source>
        <dbReference type="ARBA" id="ARBA00023326"/>
    </source>
</evidence>
<dbReference type="Pfam" id="PF10503">
    <property type="entry name" value="Esterase_PHB"/>
    <property type="match status" value="1"/>
</dbReference>
<evidence type="ECO:0000256" key="4">
    <source>
        <dbReference type="ARBA" id="ARBA00022729"/>
    </source>
</evidence>
<dbReference type="SUPFAM" id="SSF53474">
    <property type="entry name" value="alpha/beta-Hydrolases"/>
    <property type="match status" value="1"/>
</dbReference>
<dbReference type="InterPro" id="IPR010126">
    <property type="entry name" value="Esterase_phb"/>
</dbReference>
<dbReference type="PANTHER" id="PTHR43037:SF3">
    <property type="entry name" value="FERULOYL ESTERASE B"/>
    <property type="match status" value="1"/>
</dbReference>
<dbReference type="PANTHER" id="PTHR43037">
    <property type="entry name" value="UNNAMED PRODUCT-RELATED"/>
    <property type="match status" value="1"/>
</dbReference>
<dbReference type="GO" id="GO:0008236">
    <property type="term" value="F:serine-type peptidase activity"/>
    <property type="evidence" value="ECO:0007669"/>
    <property type="project" value="InterPro"/>
</dbReference>
<proteinExistence type="predicted"/>
<organism evidence="9 10">
    <name type="scientific">Glonium stellatum</name>
    <dbReference type="NCBI Taxonomy" id="574774"/>
    <lineage>
        <taxon>Eukaryota</taxon>
        <taxon>Fungi</taxon>
        <taxon>Dikarya</taxon>
        <taxon>Ascomycota</taxon>
        <taxon>Pezizomycotina</taxon>
        <taxon>Dothideomycetes</taxon>
        <taxon>Pleosporomycetidae</taxon>
        <taxon>Gloniales</taxon>
        <taxon>Gloniaceae</taxon>
        <taxon>Glonium</taxon>
    </lineage>
</organism>
<keyword evidence="7" id="KW-0119">Carbohydrate metabolism</keyword>
<name>A0A8E2EYG3_9PEZI</name>
<evidence type="ECO:0000256" key="5">
    <source>
        <dbReference type="ARBA" id="ARBA00022801"/>
    </source>
</evidence>
<evidence type="ECO:0000256" key="1">
    <source>
        <dbReference type="ARBA" id="ARBA00004613"/>
    </source>
</evidence>
<comment type="subcellular location">
    <subcellularLocation>
        <location evidence="1">Secreted</location>
    </subcellularLocation>
</comment>
<protein>
    <submittedName>
        <fullName evidence="9">Carbohydrate esterase family 1 protein</fullName>
    </submittedName>
</protein>
<dbReference type="GO" id="GO:0006508">
    <property type="term" value="P:proteolysis"/>
    <property type="evidence" value="ECO:0007669"/>
    <property type="project" value="InterPro"/>
</dbReference>
<reference evidence="9 10" key="1">
    <citation type="journal article" date="2016" name="Nat. Commun.">
        <title>Ectomycorrhizal ecology is imprinted in the genome of the dominant symbiotic fungus Cenococcum geophilum.</title>
        <authorList>
            <consortium name="DOE Joint Genome Institute"/>
            <person name="Peter M."/>
            <person name="Kohler A."/>
            <person name="Ohm R.A."/>
            <person name="Kuo A."/>
            <person name="Krutzmann J."/>
            <person name="Morin E."/>
            <person name="Arend M."/>
            <person name="Barry K.W."/>
            <person name="Binder M."/>
            <person name="Choi C."/>
            <person name="Clum A."/>
            <person name="Copeland A."/>
            <person name="Grisel N."/>
            <person name="Haridas S."/>
            <person name="Kipfer T."/>
            <person name="LaButti K."/>
            <person name="Lindquist E."/>
            <person name="Lipzen A."/>
            <person name="Maire R."/>
            <person name="Meier B."/>
            <person name="Mihaltcheva S."/>
            <person name="Molinier V."/>
            <person name="Murat C."/>
            <person name="Poggeler S."/>
            <person name="Quandt C.A."/>
            <person name="Sperisen C."/>
            <person name="Tritt A."/>
            <person name="Tisserant E."/>
            <person name="Crous P.W."/>
            <person name="Henrissat B."/>
            <person name="Nehls U."/>
            <person name="Egli S."/>
            <person name="Spatafora J.W."/>
            <person name="Grigoriev I.V."/>
            <person name="Martin F.M."/>
        </authorList>
    </citation>
    <scope>NUCLEOTIDE SEQUENCE [LARGE SCALE GENOMIC DNA]</scope>
    <source>
        <strain evidence="9 10">CBS 207.34</strain>
    </source>
</reference>
<dbReference type="OrthoDB" id="2425929at2759"/>
<gene>
    <name evidence="9" type="ORF">AOQ84DRAFT_295517</name>
</gene>
<keyword evidence="3" id="KW-0964">Secreted</keyword>
<dbReference type="Proteomes" id="UP000250140">
    <property type="component" value="Unassembled WGS sequence"/>
</dbReference>
<dbReference type="Gene3D" id="3.40.50.1820">
    <property type="entry name" value="alpha/beta hydrolase"/>
    <property type="match status" value="1"/>
</dbReference>
<evidence type="ECO:0000256" key="2">
    <source>
        <dbReference type="ARBA" id="ARBA00022487"/>
    </source>
</evidence>
<keyword evidence="10" id="KW-1185">Reference proteome</keyword>
<keyword evidence="6" id="KW-0325">Glycoprotein</keyword>
<keyword evidence="4" id="KW-0732">Signal</keyword>
<evidence type="ECO:0000256" key="3">
    <source>
        <dbReference type="ARBA" id="ARBA00022525"/>
    </source>
</evidence>
<evidence type="ECO:0000313" key="10">
    <source>
        <dbReference type="Proteomes" id="UP000250140"/>
    </source>
</evidence>
<dbReference type="InterPro" id="IPR029058">
    <property type="entry name" value="AB_hydrolase_fold"/>
</dbReference>
<accession>A0A8E2EYG3</accession>
<keyword evidence="2" id="KW-0719">Serine esterase</keyword>
<evidence type="ECO:0000313" key="9">
    <source>
        <dbReference type="EMBL" id="OCL07201.1"/>
    </source>
</evidence>
<evidence type="ECO:0000256" key="6">
    <source>
        <dbReference type="ARBA" id="ARBA00023180"/>
    </source>
</evidence>
<dbReference type="InterPro" id="IPR050955">
    <property type="entry name" value="Plant_Biomass_Hydrol_Est"/>
</dbReference>
<evidence type="ECO:0000256" key="7">
    <source>
        <dbReference type="ARBA" id="ARBA00023277"/>
    </source>
</evidence>
<keyword evidence="8" id="KW-0624">Polysaccharide degradation</keyword>
<keyword evidence="5" id="KW-0378">Hydrolase</keyword>